<sequence length="312" mass="34717">MKNTILALLAICSISLFSCETLVNDVDPDRLPRSDSKLVVHGYLSPQDTTISINVYYSSQLIGGNNSPYWLNGSPISLNDAVVTLSNQGKRVTLPFDSKTGTYSIKATTMPILEGQTYELKVERGGQTAEAQCTVPKAVAIQEIKQDSVDSKMMDPSNPNYVPPKEYLYRIVWRDIAGQENYYRVGGYVFQNQTVQTNPNMVTVIPSIQDLNFGENNRLGAFSTDASADGLEMISSTARTRLYNYPGSTLVFKVKYVELTLLNCEKTYYDYHRAVQAFDRNNPFAEPSLIPSNIKNGLGCFAAFNRSSFVLK</sequence>
<evidence type="ECO:0000313" key="3">
    <source>
        <dbReference type="Proteomes" id="UP000251993"/>
    </source>
</evidence>
<dbReference type="KEGG" id="run:DR864_19020"/>
<organism evidence="2 3">
    <name type="scientific">Runella rosea</name>
    <dbReference type="NCBI Taxonomy" id="2259595"/>
    <lineage>
        <taxon>Bacteria</taxon>
        <taxon>Pseudomonadati</taxon>
        <taxon>Bacteroidota</taxon>
        <taxon>Cytophagia</taxon>
        <taxon>Cytophagales</taxon>
        <taxon>Spirosomataceae</taxon>
        <taxon>Runella</taxon>
    </lineage>
</organism>
<evidence type="ECO:0008006" key="4">
    <source>
        <dbReference type="Google" id="ProtNLM"/>
    </source>
</evidence>
<dbReference type="Proteomes" id="UP000251993">
    <property type="component" value="Chromosome"/>
</dbReference>
<dbReference type="EMBL" id="CP030850">
    <property type="protein sequence ID" value="AXE19678.1"/>
    <property type="molecule type" value="Genomic_DNA"/>
</dbReference>
<proteinExistence type="predicted"/>
<feature type="signal peptide" evidence="1">
    <location>
        <begin position="1"/>
        <end position="18"/>
    </location>
</feature>
<keyword evidence="3" id="KW-1185">Reference proteome</keyword>
<protein>
    <recommendedName>
        <fullName evidence="4">DUF4249 domain-containing protein</fullName>
    </recommendedName>
</protein>
<dbReference type="OrthoDB" id="1115009at2"/>
<accession>A0A344TM07</accession>
<dbReference type="RefSeq" id="WP_114068446.1">
    <property type="nucleotide sequence ID" value="NZ_CP030850.1"/>
</dbReference>
<dbReference type="PROSITE" id="PS51257">
    <property type="entry name" value="PROKAR_LIPOPROTEIN"/>
    <property type="match status" value="1"/>
</dbReference>
<dbReference type="Pfam" id="PF14054">
    <property type="entry name" value="DUF4249"/>
    <property type="match status" value="1"/>
</dbReference>
<gene>
    <name evidence="2" type="ORF">DR864_19020</name>
</gene>
<dbReference type="AlphaFoldDB" id="A0A344TM07"/>
<dbReference type="InterPro" id="IPR025345">
    <property type="entry name" value="DUF4249"/>
</dbReference>
<evidence type="ECO:0000256" key="1">
    <source>
        <dbReference type="SAM" id="SignalP"/>
    </source>
</evidence>
<reference evidence="2 3" key="1">
    <citation type="submission" date="2018-07" db="EMBL/GenBank/DDBJ databases">
        <title>Genome sequencing of Runella.</title>
        <authorList>
            <person name="Baek M.-G."/>
            <person name="Yi H."/>
        </authorList>
    </citation>
    <scope>NUCLEOTIDE SEQUENCE [LARGE SCALE GENOMIC DNA]</scope>
    <source>
        <strain evidence="2 3">HYN0085</strain>
    </source>
</reference>
<keyword evidence="1" id="KW-0732">Signal</keyword>
<name>A0A344TM07_9BACT</name>
<feature type="chain" id="PRO_5017063150" description="DUF4249 domain-containing protein" evidence="1">
    <location>
        <begin position="19"/>
        <end position="312"/>
    </location>
</feature>
<evidence type="ECO:0000313" key="2">
    <source>
        <dbReference type="EMBL" id="AXE19678.1"/>
    </source>
</evidence>